<organism evidence="1 2">
    <name type="scientific">Alligator mississippiensis</name>
    <name type="common">American alligator</name>
    <dbReference type="NCBI Taxonomy" id="8496"/>
    <lineage>
        <taxon>Eukaryota</taxon>
        <taxon>Metazoa</taxon>
        <taxon>Chordata</taxon>
        <taxon>Craniata</taxon>
        <taxon>Vertebrata</taxon>
        <taxon>Euteleostomi</taxon>
        <taxon>Archelosauria</taxon>
        <taxon>Archosauria</taxon>
        <taxon>Crocodylia</taxon>
        <taxon>Alligatoridae</taxon>
        <taxon>Alligatorinae</taxon>
        <taxon>Alligator</taxon>
    </lineage>
</organism>
<reference evidence="1 2" key="1">
    <citation type="journal article" date="2012" name="Genome Biol.">
        <title>Sequencing three crocodilian genomes to illuminate the evolution of archosaurs and amniotes.</title>
        <authorList>
            <person name="St John J.A."/>
            <person name="Braun E.L."/>
            <person name="Isberg S.R."/>
            <person name="Miles L.G."/>
            <person name="Chong A.Y."/>
            <person name="Gongora J."/>
            <person name="Dalzell P."/>
            <person name="Moran C."/>
            <person name="Bed'hom B."/>
            <person name="Abzhanov A."/>
            <person name="Burgess S.C."/>
            <person name="Cooksey A.M."/>
            <person name="Castoe T.A."/>
            <person name="Crawford N.G."/>
            <person name="Densmore L.D."/>
            <person name="Drew J.C."/>
            <person name="Edwards S.V."/>
            <person name="Faircloth B.C."/>
            <person name="Fujita M.K."/>
            <person name="Greenwold M.J."/>
            <person name="Hoffmann F.G."/>
            <person name="Howard J.M."/>
            <person name="Iguchi T."/>
            <person name="Janes D.E."/>
            <person name="Khan S.Y."/>
            <person name="Kohno S."/>
            <person name="de Koning A.J."/>
            <person name="Lance S.L."/>
            <person name="McCarthy F.M."/>
            <person name="McCormack J.E."/>
            <person name="Merchant M.E."/>
            <person name="Peterson D.G."/>
            <person name="Pollock D.D."/>
            <person name="Pourmand N."/>
            <person name="Raney B.J."/>
            <person name="Roessler K.A."/>
            <person name="Sanford J.R."/>
            <person name="Sawyer R.H."/>
            <person name="Schmidt C.J."/>
            <person name="Triplett E.W."/>
            <person name="Tuberville T.D."/>
            <person name="Venegas-Anaya M."/>
            <person name="Howard J.T."/>
            <person name="Jarvis E.D."/>
            <person name="Guillette L.J.Jr."/>
            <person name="Glenn T.C."/>
            <person name="Green R.E."/>
            <person name="Ray D.A."/>
        </authorList>
    </citation>
    <scope>NUCLEOTIDE SEQUENCE [LARGE SCALE GENOMIC DNA]</scope>
    <source>
        <strain evidence="1">KSC_2009_1</strain>
    </source>
</reference>
<sequence>MHLALLVTPLLPKKSKPDRKPVNDVRTDRIVSTISTCMAWLQGHKEKKEVWRLRVAVSAVRRLEADNLFRIWATMTHPMPEVDWHQDLATAAACPMVAQRKCLQLKHQLPNVAEA</sequence>
<evidence type="ECO:0000313" key="2">
    <source>
        <dbReference type="Proteomes" id="UP000050525"/>
    </source>
</evidence>
<proteinExistence type="predicted"/>
<dbReference type="Proteomes" id="UP000050525">
    <property type="component" value="Unassembled WGS sequence"/>
</dbReference>
<accession>A0A151M385</accession>
<dbReference type="AlphaFoldDB" id="A0A151M385"/>
<evidence type="ECO:0000313" key="1">
    <source>
        <dbReference type="EMBL" id="KYO18972.1"/>
    </source>
</evidence>
<gene>
    <name evidence="1" type="ORF">Y1Q_0018933</name>
</gene>
<keyword evidence="2" id="KW-1185">Reference proteome</keyword>
<dbReference type="EMBL" id="AKHW03006769">
    <property type="protein sequence ID" value="KYO18972.1"/>
    <property type="molecule type" value="Genomic_DNA"/>
</dbReference>
<name>A0A151M385_ALLMI</name>
<comment type="caution">
    <text evidence="1">The sequence shown here is derived from an EMBL/GenBank/DDBJ whole genome shotgun (WGS) entry which is preliminary data.</text>
</comment>
<protein>
    <submittedName>
        <fullName evidence="1">Uncharacterized protein</fullName>
    </submittedName>
</protein>